<dbReference type="AlphaFoldDB" id="A0AAW1Y3E0"/>
<feature type="compositionally biased region" description="Polar residues" evidence="1">
    <location>
        <begin position="52"/>
        <end position="78"/>
    </location>
</feature>
<feature type="compositionally biased region" description="Low complexity" evidence="1">
    <location>
        <begin position="37"/>
        <end position="51"/>
    </location>
</feature>
<reference evidence="2 3" key="1">
    <citation type="journal article" date="2023" name="G3 (Bethesda)">
        <title>A chromosome-length genome assembly and annotation of blackberry (Rubus argutus, cv. 'Hillquist').</title>
        <authorList>
            <person name="Bruna T."/>
            <person name="Aryal R."/>
            <person name="Dudchenko O."/>
            <person name="Sargent D.J."/>
            <person name="Mead D."/>
            <person name="Buti M."/>
            <person name="Cavallini A."/>
            <person name="Hytonen T."/>
            <person name="Andres J."/>
            <person name="Pham M."/>
            <person name="Weisz D."/>
            <person name="Mascagni F."/>
            <person name="Usai G."/>
            <person name="Natali L."/>
            <person name="Bassil N."/>
            <person name="Fernandez G.E."/>
            <person name="Lomsadze A."/>
            <person name="Armour M."/>
            <person name="Olukolu B."/>
            <person name="Poorten T."/>
            <person name="Britton C."/>
            <person name="Davik J."/>
            <person name="Ashrafi H."/>
            <person name="Aiden E.L."/>
            <person name="Borodovsky M."/>
            <person name="Worthington M."/>
        </authorList>
    </citation>
    <scope>NUCLEOTIDE SEQUENCE [LARGE SCALE GENOMIC DNA]</scope>
    <source>
        <strain evidence="2">PI 553951</strain>
    </source>
</reference>
<evidence type="ECO:0000313" key="3">
    <source>
        <dbReference type="Proteomes" id="UP001457282"/>
    </source>
</evidence>
<evidence type="ECO:0000256" key="1">
    <source>
        <dbReference type="SAM" id="MobiDB-lite"/>
    </source>
</evidence>
<evidence type="ECO:0000313" key="2">
    <source>
        <dbReference type="EMBL" id="KAK9942986.1"/>
    </source>
</evidence>
<proteinExistence type="predicted"/>
<accession>A0AAW1Y3E0</accession>
<organism evidence="2 3">
    <name type="scientific">Rubus argutus</name>
    <name type="common">Southern blackberry</name>
    <dbReference type="NCBI Taxonomy" id="59490"/>
    <lineage>
        <taxon>Eukaryota</taxon>
        <taxon>Viridiplantae</taxon>
        <taxon>Streptophyta</taxon>
        <taxon>Embryophyta</taxon>
        <taxon>Tracheophyta</taxon>
        <taxon>Spermatophyta</taxon>
        <taxon>Magnoliopsida</taxon>
        <taxon>eudicotyledons</taxon>
        <taxon>Gunneridae</taxon>
        <taxon>Pentapetalae</taxon>
        <taxon>rosids</taxon>
        <taxon>fabids</taxon>
        <taxon>Rosales</taxon>
        <taxon>Rosaceae</taxon>
        <taxon>Rosoideae</taxon>
        <taxon>Rosoideae incertae sedis</taxon>
        <taxon>Rubus</taxon>
    </lineage>
</organism>
<gene>
    <name evidence="2" type="ORF">M0R45_008619</name>
</gene>
<sequence length="78" mass="8209">MSRLHQPPQTAPPSIPHLAANLAATLDLIRRRPIVPRPVSLMQSSPSSAQSTPHLFNPSSSRTISPASIHASTVAASP</sequence>
<keyword evidence="3" id="KW-1185">Reference proteome</keyword>
<name>A0AAW1Y3E0_RUBAR</name>
<comment type="caution">
    <text evidence="2">The sequence shown here is derived from an EMBL/GenBank/DDBJ whole genome shotgun (WGS) entry which is preliminary data.</text>
</comment>
<dbReference type="Proteomes" id="UP001457282">
    <property type="component" value="Unassembled WGS sequence"/>
</dbReference>
<protein>
    <submittedName>
        <fullName evidence="2">Uncharacterized protein</fullName>
    </submittedName>
</protein>
<dbReference type="EMBL" id="JBEDUW010000002">
    <property type="protein sequence ID" value="KAK9942986.1"/>
    <property type="molecule type" value="Genomic_DNA"/>
</dbReference>
<feature type="region of interest" description="Disordered" evidence="1">
    <location>
        <begin position="37"/>
        <end position="78"/>
    </location>
</feature>